<dbReference type="InParanoid" id="A0A6J2V880"/>
<evidence type="ECO:0000256" key="14">
    <source>
        <dbReference type="SAM" id="SignalP"/>
    </source>
</evidence>
<organism evidence="16 17">
    <name type="scientific">Chanos chanos</name>
    <name type="common">Milkfish</name>
    <name type="synonym">Mugil chanos</name>
    <dbReference type="NCBI Taxonomy" id="29144"/>
    <lineage>
        <taxon>Eukaryota</taxon>
        <taxon>Metazoa</taxon>
        <taxon>Chordata</taxon>
        <taxon>Craniata</taxon>
        <taxon>Vertebrata</taxon>
        <taxon>Euteleostomi</taxon>
        <taxon>Actinopterygii</taxon>
        <taxon>Neopterygii</taxon>
        <taxon>Teleostei</taxon>
        <taxon>Ostariophysi</taxon>
        <taxon>Gonorynchiformes</taxon>
        <taxon>Chanidae</taxon>
        <taxon>Chanos</taxon>
    </lineage>
</organism>
<proteinExistence type="inferred from homology"/>
<keyword evidence="16" id="KW-1185">Reference proteome</keyword>
<evidence type="ECO:0000256" key="2">
    <source>
        <dbReference type="ARBA" id="ARBA00007394"/>
    </source>
</evidence>
<dbReference type="InterPro" id="IPR014745">
    <property type="entry name" value="MHC_II_a/b_N"/>
</dbReference>
<evidence type="ECO:0000313" key="17">
    <source>
        <dbReference type="RefSeq" id="XP_030628017.1"/>
    </source>
</evidence>
<dbReference type="AlphaFoldDB" id="A0A6J2V880"/>
<comment type="similarity">
    <text evidence="2">Belongs to the MHC class II family.</text>
</comment>
<keyword evidence="10" id="KW-0325">Glycoprotein</keyword>
<dbReference type="InterPro" id="IPR003597">
    <property type="entry name" value="Ig_C1-set"/>
</dbReference>
<evidence type="ECO:0000256" key="1">
    <source>
        <dbReference type="ARBA" id="ARBA00004479"/>
    </source>
</evidence>
<feature type="chain" id="PRO_5027098270" evidence="14">
    <location>
        <begin position="20"/>
        <end position="244"/>
    </location>
</feature>
<dbReference type="GO" id="GO:0002504">
    <property type="term" value="P:antigen processing and presentation of peptide or polysaccharide antigen via MHC class II"/>
    <property type="evidence" value="ECO:0007669"/>
    <property type="project" value="UniProtKB-KW"/>
</dbReference>
<evidence type="ECO:0000256" key="9">
    <source>
        <dbReference type="ARBA" id="ARBA00023157"/>
    </source>
</evidence>
<keyword evidence="8 13" id="KW-0472">Membrane</keyword>
<dbReference type="GeneID" id="115810226"/>
<evidence type="ECO:0000256" key="6">
    <source>
        <dbReference type="ARBA" id="ARBA00022989"/>
    </source>
</evidence>
<dbReference type="SMART" id="SM00407">
    <property type="entry name" value="IGc1"/>
    <property type="match status" value="1"/>
</dbReference>
<evidence type="ECO:0000259" key="15">
    <source>
        <dbReference type="PROSITE" id="PS50835"/>
    </source>
</evidence>
<dbReference type="SUPFAM" id="SSF54452">
    <property type="entry name" value="MHC antigen-recognition domain"/>
    <property type="match status" value="1"/>
</dbReference>
<dbReference type="Gene3D" id="3.10.320.10">
    <property type="entry name" value="Class II Histocompatibility Antigen, M Beta Chain, Chain B, domain 1"/>
    <property type="match status" value="1"/>
</dbReference>
<evidence type="ECO:0000256" key="8">
    <source>
        <dbReference type="ARBA" id="ARBA00023136"/>
    </source>
</evidence>
<feature type="signal peptide" evidence="14">
    <location>
        <begin position="1"/>
        <end position="19"/>
    </location>
</feature>
<keyword evidence="9" id="KW-1015">Disulfide bond</keyword>
<dbReference type="InterPro" id="IPR013783">
    <property type="entry name" value="Ig-like_fold"/>
</dbReference>
<evidence type="ECO:0000256" key="7">
    <source>
        <dbReference type="ARBA" id="ARBA00023130"/>
    </source>
</evidence>
<dbReference type="SMART" id="SM00920">
    <property type="entry name" value="MHC_II_alpha"/>
    <property type="match status" value="1"/>
</dbReference>
<keyword evidence="11" id="KW-0491">MHC II</keyword>
<dbReference type="RefSeq" id="XP_030628017.1">
    <property type="nucleotide sequence ID" value="XM_030772157.1"/>
</dbReference>
<comment type="subcellular location">
    <subcellularLocation>
        <location evidence="1">Membrane</location>
        <topology evidence="1">Single-pass type I membrane protein</topology>
    </subcellularLocation>
</comment>
<dbReference type="InterPro" id="IPR036179">
    <property type="entry name" value="Ig-like_dom_sf"/>
</dbReference>
<evidence type="ECO:0000256" key="3">
    <source>
        <dbReference type="ARBA" id="ARBA00022692"/>
    </source>
</evidence>
<evidence type="ECO:0000313" key="16">
    <source>
        <dbReference type="Proteomes" id="UP000504632"/>
    </source>
</evidence>
<keyword evidence="3 13" id="KW-0812">Transmembrane</keyword>
<keyword evidence="6 13" id="KW-1133">Transmembrane helix</keyword>
<gene>
    <name evidence="17" type="primary">LOC115810226</name>
</gene>
<evidence type="ECO:0000256" key="4">
    <source>
        <dbReference type="ARBA" id="ARBA00022729"/>
    </source>
</evidence>
<dbReference type="Pfam" id="PF07654">
    <property type="entry name" value="C1-set"/>
    <property type="match status" value="1"/>
</dbReference>
<feature type="transmembrane region" description="Helical" evidence="13">
    <location>
        <begin position="213"/>
        <end position="238"/>
    </location>
</feature>
<keyword evidence="5" id="KW-0391">Immunity</keyword>
<evidence type="ECO:0000256" key="10">
    <source>
        <dbReference type="ARBA" id="ARBA00023180"/>
    </source>
</evidence>
<dbReference type="Gene3D" id="2.60.40.10">
    <property type="entry name" value="Immunoglobulins"/>
    <property type="match status" value="1"/>
</dbReference>
<dbReference type="PROSITE" id="PS50835">
    <property type="entry name" value="IG_LIKE"/>
    <property type="match status" value="1"/>
</dbReference>
<dbReference type="PROSITE" id="PS00290">
    <property type="entry name" value="IG_MHC"/>
    <property type="match status" value="1"/>
</dbReference>
<dbReference type="PANTHER" id="PTHR19944:SF86">
    <property type="entry name" value="HLA CLASS II HISTOCOMPATIBILITY ANTIGEN, DR ALPHA CHAIN"/>
    <property type="match status" value="1"/>
</dbReference>
<evidence type="ECO:0000256" key="12">
    <source>
        <dbReference type="ARBA" id="ARBA00023319"/>
    </source>
</evidence>
<dbReference type="InterPro" id="IPR050160">
    <property type="entry name" value="MHC/Immunoglobulin"/>
</dbReference>
<dbReference type="PANTHER" id="PTHR19944">
    <property type="entry name" value="MHC CLASS II-RELATED"/>
    <property type="match status" value="1"/>
</dbReference>
<dbReference type="Pfam" id="PF00993">
    <property type="entry name" value="MHC_II_alpha"/>
    <property type="match status" value="1"/>
</dbReference>
<dbReference type="SMR" id="A0A6J2V880"/>
<feature type="domain" description="Ig-like" evidence="15">
    <location>
        <begin position="107"/>
        <end position="187"/>
    </location>
</feature>
<dbReference type="InterPro" id="IPR001003">
    <property type="entry name" value="MHC_II_a_N"/>
</dbReference>
<dbReference type="InterPro" id="IPR011162">
    <property type="entry name" value="MHC_I/II-like_Ag-recog"/>
</dbReference>
<keyword evidence="7" id="KW-1064">Adaptive immunity</keyword>
<sequence length="244" mass="26847">MRLCVFVLAILTAVVFTGAQVTHVDMNIYGCSDTRPGEDFYGLDGEEMGHADFALKQFVMTLPEFADPFSYGQGAFSSAVAKQHACLENVRFEMQVINDSEEVLTPPESSIYTRKLVKPGVNNTLICHVTGFFPPMLRLRWAKNYVYQIKGIIMSRSRLNKDGTFNMFSALSFTPEQGDVYSCTVEHQALAQPLIKEWMYSKGGDPENALHSIIPSVVCGVGSAVGLLAIAIGIFLIIKGSKCN</sequence>
<dbReference type="InterPro" id="IPR007110">
    <property type="entry name" value="Ig-like_dom"/>
</dbReference>
<dbReference type="GO" id="GO:0002250">
    <property type="term" value="P:adaptive immune response"/>
    <property type="evidence" value="ECO:0007669"/>
    <property type="project" value="UniProtKB-KW"/>
</dbReference>
<dbReference type="SUPFAM" id="SSF48726">
    <property type="entry name" value="Immunoglobulin"/>
    <property type="match status" value="1"/>
</dbReference>
<dbReference type="Proteomes" id="UP000504632">
    <property type="component" value="Chromosome 1"/>
</dbReference>
<evidence type="ECO:0000256" key="13">
    <source>
        <dbReference type="SAM" id="Phobius"/>
    </source>
</evidence>
<dbReference type="OrthoDB" id="8925804at2759"/>
<evidence type="ECO:0000256" key="5">
    <source>
        <dbReference type="ARBA" id="ARBA00022859"/>
    </source>
</evidence>
<reference evidence="17" key="1">
    <citation type="submission" date="2025-08" db="UniProtKB">
        <authorList>
            <consortium name="RefSeq"/>
        </authorList>
    </citation>
    <scope>IDENTIFICATION</scope>
</reference>
<dbReference type="GO" id="GO:0042613">
    <property type="term" value="C:MHC class II protein complex"/>
    <property type="evidence" value="ECO:0007669"/>
    <property type="project" value="UniProtKB-KW"/>
</dbReference>
<keyword evidence="12" id="KW-0393">Immunoglobulin domain</keyword>
<evidence type="ECO:0000256" key="11">
    <source>
        <dbReference type="ARBA" id="ARBA00023182"/>
    </source>
</evidence>
<dbReference type="InterPro" id="IPR003006">
    <property type="entry name" value="Ig/MHC_CS"/>
</dbReference>
<name>A0A6J2V880_CHACN</name>
<protein>
    <submittedName>
        <fullName evidence="17">RLA class II histocompatibility antigen, DP alpha-1 chain</fullName>
    </submittedName>
</protein>
<accession>A0A6J2V880</accession>
<keyword evidence="4 14" id="KW-0732">Signal</keyword>